<reference evidence="2" key="1">
    <citation type="submission" date="2019-03" db="EMBL/GenBank/DDBJ databases">
        <title>Weissella sp. 26KH-42 Genome sequencing.</title>
        <authorList>
            <person name="Heo J."/>
            <person name="Kim S.-J."/>
            <person name="Kim J.-S."/>
            <person name="Hong S.-B."/>
            <person name="Kwon S.-W."/>
        </authorList>
    </citation>
    <scope>NUCLEOTIDE SEQUENCE [LARGE SCALE GENOMIC DNA]</scope>
    <source>
        <strain evidence="2">26KH-42</strain>
    </source>
</reference>
<accession>A0A4P6YR84</accession>
<sequence>MIKRRLRIEMMAVVATLTVGIFVNDGATIQASVTDYYLQTKPVDDDDAPARYGYGLAYLETDDFGEDGPANGYWKYLHPIKGYTRKEYIAKKHRNPKCMYNADKSGGVTKVFLKTKKRLWIGKTATGKKFWVKKGTVLNVGVPDQQTGVIYKKYTPYVVFRTDNLRDGYKIKTVNPIKLTKRSFTKVSVPSPLYHKPLGPRVSRPDTLITDSAVPTTSIHVTSDDYLEFNRSYKYADLTVKPAQSIKIQRTRVVGKTTYLYFNESISSWDNSLRDKKIGKYYRLTVTATKTKYFYNREKEYSEGYPVQWFNAYKVGGKAFVLQKS</sequence>
<dbReference type="Proteomes" id="UP000292886">
    <property type="component" value="Chromosome"/>
</dbReference>
<dbReference type="RefSeq" id="WP_133362210.1">
    <property type="nucleotide sequence ID" value="NZ_CP037940.1"/>
</dbReference>
<evidence type="ECO:0000313" key="1">
    <source>
        <dbReference type="EMBL" id="QBO35130.1"/>
    </source>
</evidence>
<protein>
    <submittedName>
        <fullName evidence="1">Uncharacterized protein</fullName>
    </submittedName>
</protein>
<name>A0A4P6YR84_9LACO</name>
<evidence type="ECO:0000313" key="2">
    <source>
        <dbReference type="Proteomes" id="UP000292886"/>
    </source>
</evidence>
<organism evidence="1 2">
    <name type="scientific">Periweissella cryptocerci</name>
    <dbReference type="NCBI Taxonomy" id="2506420"/>
    <lineage>
        <taxon>Bacteria</taxon>
        <taxon>Bacillati</taxon>
        <taxon>Bacillota</taxon>
        <taxon>Bacilli</taxon>
        <taxon>Lactobacillales</taxon>
        <taxon>Lactobacillaceae</taxon>
        <taxon>Periweissella</taxon>
    </lineage>
</organism>
<dbReference type="KEGG" id="wei:EQG49_01005"/>
<keyword evidence="2" id="KW-1185">Reference proteome</keyword>
<proteinExistence type="predicted"/>
<dbReference type="OrthoDB" id="2258378at2"/>
<dbReference type="AlphaFoldDB" id="A0A4P6YR84"/>
<gene>
    <name evidence="1" type="ORF">EQG49_01005</name>
</gene>
<dbReference type="EMBL" id="CP037940">
    <property type="protein sequence ID" value="QBO35130.1"/>
    <property type="molecule type" value="Genomic_DNA"/>
</dbReference>